<dbReference type="SUPFAM" id="SSF56112">
    <property type="entry name" value="Protein kinase-like (PK-like)"/>
    <property type="match status" value="1"/>
</dbReference>
<evidence type="ECO:0000256" key="2">
    <source>
        <dbReference type="ARBA" id="ARBA00022679"/>
    </source>
</evidence>
<dbReference type="PROSITE" id="PS50011">
    <property type="entry name" value="PROTEIN_KINASE_DOM"/>
    <property type="match status" value="1"/>
</dbReference>
<keyword evidence="2" id="KW-0808">Transferase</keyword>
<dbReference type="SMART" id="SM00220">
    <property type="entry name" value="S_TKc"/>
    <property type="match status" value="1"/>
</dbReference>
<name>A0AAW0X150_CHEQU</name>
<gene>
    <name evidence="8" type="ORF">OTU49_006379</name>
</gene>
<reference evidence="8 9" key="1">
    <citation type="journal article" date="2024" name="BMC Genomics">
        <title>Genome assembly of redclaw crayfish (Cherax quadricarinatus) provides insights into its immune adaptation and hypoxia tolerance.</title>
        <authorList>
            <person name="Liu Z."/>
            <person name="Zheng J."/>
            <person name="Li H."/>
            <person name="Fang K."/>
            <person name="Wang S."/>
            <person name="He J."/>
            <person name="Zhou D."/>
            <person name="Weng S."/>
            <person name="Chi M."/>
            <person name="Gu Z."/>
            <person name="He J."/>
            <person name="Li F."/>
            <person name="Wang M."/>
        </authorList>
    </citation>
    <scope>NUCLEOTIDE SEQUENCE [LARGE SCALE GENOMIC DNA]</scope>
    <source>
        <strain evidence="8">ZL_2023a</strain>
    </source>
</reference>
<proteinExistence type="predicted"/>
<dbReference type="AlphaFoldDB" id="A0AAW0X150"/>
<dbReference type="Pfam" id="PF00069">
    <property type="entry name" value="Pkinase"/>
    <property type="match status" value="1"/>
</dbReference>
<feature type="region of interest" description="Disordered" evidence="6">
    <location>
        <begin position="777"/>
        <end position="797"/>
    </location>
</feature>
<feature type="region of interest" description="Disordered" evidence="6">
    <location>
        <begin position="884"/>
        <end position="961"/>
    </location>
</feature>
<dbReference type="GO" id="GO:0004674">
    <property type="term" value="F:protein serine/threonine kinase activity"/>
    <property type="evidence" value="ECO:0007669"/>
    <property type="project" value="UniProtKB-KW"/>
</dbReference>
<dbReference type="FunFam" id="1.10.510.10:FF:000571">
    <property type="entry name" value="Maternal embryonic leucine zipper kinase"/>
    <property type="match status" value="1"/>
</dbReference>
<feature type="compositionally biased region" description="Basic and acidic residues" evidence="6">
    <location>
        <begin position="571"/>
        <end position="582"/>
    </location>
</feature>
<feature type="region of interest" description="Disordered" evidence="6">
    <location>
        <begin position="334"/>
        <end position="353"/>
    </location>
</feature>
<dbReference type="GO" id="GO:0005524">
    <property type="term" value="F:ATP binding"/>
    <property type="evidence" value="ECO:0007669"/>
    <property type="project" value="UniProtKB-KW"/>
</dbReference>
<evidence type="ECO:0000256" key="1">
    <source>
        <dbReference type="ARBA" id="ARBA00022527"/>
    </source>
</evidence>
<feature type="region of interest" description="Disordered" evidence="6">
    <location>
        <begin position="510"/>
        <end position="732"/>
    </location>
</feature>
<feature type="compositionally biased region" description="Low complexity" evidence="6">
    <location>
        <begin position="697"/>
        <end position="708"/>
    </location>
</feature>
<dbReference type="EMBL" id="JARKIK010000053">
    <property type="protein sequence ID" value="KAK8733593.1"/>
    <property type="molecule type" value="Genomic_DNA"/>
</dbReference>
<dbReference type="InterPro" id="IPR000719">
    <property type="entry name" value="Prot_kinase_dom"/>
</dbReference>
<dbReference type="Proteomes" id="UP001445076">
    <property type="component" value="Unassembled WGS sequence"/>
</dbReference>
<feature type="region of interest" description="Disordered" evidence="6">
    <location>
        <begin position="271"/>
        <end position="309"/>
    </location>
</feature>
<feature type="compositionally biased region" description="Basic and acidic residues" evidence="6">
    <location>
        <begin position="654"/>
        <end position="668"/>
    </location>
</feature>
<organism evidence="8 9">
    <name type="scientific">Cherax quadricarinatus</name>
    <name type="common">Australian red claw crayfish</name>
    <dbReference type="NCBI Taxonomy" id="27406"/>
    <lineage>
        <taxon>Eukaryota</taxon>
        <taxon>Metazoa</taxon>
        <taxon>Ecdysozoa</taxon>
        <taxon>Arthropoda</taxon>
        <taxon>Crustacea</taxon>
        <taxon>Multicrustacea</taxon>
        <taxon>Malacostraca</taxon>
        <taxon>Eumalacostraca</taxon>
        <taxon>Eucarida</taxon>
        <taxon>Decapoda</taxon>
        <taxon>Pleocyemata</taxon>
        <taxon>Astacidea</taxon>
        <taxon>Parastacoidea</taxon>
        <taxon>Parastacidae</taxon>
        <taxon>Cherax</taxon>
    </lineage>
</organism>
<protein>
    <recommendedName>
        <fullName evidence="7">Protein kinase domain-containing protein</fullName>
    </recommendedName>
</protein>
<feature type="compositionally biased region" description="Low complexity" evidence="6">
    <location>
        <begin position="993"/>
        <end position="1002"/>
    </location>
</feature>
<feature type="domain" description="Protein kinase" evidence="7">
    <location>
        <begin position="1"/>
        <end position="251"/>
    </location>
</feature>
<dbReference type="PANTHER" id="PTHR24342:SF12">
    <property type="entry name" value="DEATH-ASSOCIATED PROTEIN KINASE RELATED"/>
    <property type="match status" value="1"/>
</dbReference>
<keyword evidence="9" id="KW-1185">Reference proteome</keyword>
<evidence type="ECO:0000256" key="4">
    <source>
        <dbReference type="ARBA" id="ARBA00022777"/>
    </source>
</evidence>
<dbReference type="GO" id="GO:0005634">
    <property type="term" value="C:nucleus"/>
    <property type="evidence" value="ECO:0007669"/>
    <property type="project" value="TreeGrafter"/>
</dbReference>
<keyword evidence="4" id="KW-0418">Kinase</keyword>
<dbReference type="GO" id="GO:0043065">
    <property type="term" value="P:positive regulation of apoptotic process"/>
    <property type="evidence" value="ECO:0007669"/>
    <property type="project" value="TreeGrafter"/>
</dbReference>
<sequence length="1010" mass="113388">RGQFAVVYHCQHRITGEEFAAKFSSRWRLGSDCTTDILHEVAVCAMLRPAQRTIQLQDVFSTERELVLVMEYAAGGDLQTLLDEDMVPYERDVISFTRQLLEGLVFVHDLNLVHLDIKPQNLVLMGEFPDCAVKLCDFEISRVLTPGREVREILGTPDYVAPEILLYEPITKKTDMWSLGVLTYVLLTGFLPFGGNTDQETFLQISRGELDFPEELFEDISPEAIDFIQRLLVRQPERRMSAQECLGHPWMKKEMDRPVRPTTLNLPVTPVVIPTPVTSPPVTPTSNTAPSEITSPTRDIGLPPLHPNTPLKQAPPFPEPNSTLNSPMTFMSPVSPSALNRQESRTSSRHNLDRIRSMSKSREVLSERIQMSNLKKTISKSRERLFDVKLGFSKSRERLMALRSFSQSVEVLSALSQLNQENSRYQSCNNIFIPMCAPSDKETDVSCRMYKSLAAIDQLDEMNYSRKLGYFESRFSKDDEDYNDLVTRHNTNMNSVITAEDSSKTGRCGDTVNEARLRGGGRGGRGSDICDKRCPRHNHRQPEAQLTQKIPKVNRAERMKREAQRRRKEKKEREIEDREKQKGSLVSDPEIVLRTNNKTAQEKNTEGASSPNGRRRSMSHVEQRIAERHERQQEKLEKQEKGERRHSLSSRRRGSVDLDRSPVSERLRLGKNNNLSASQDKLRSTTPTGKRKNKKLSSGGSDVSQASSLESVDGNLDSPRSPARPQRPTTLDLPEIKVFTDSMLLVSEKGDVNDIVKEENPGDIDEAYVSLEEPSTYSRGRSIESNTFSESSRTMPDTEQEQLKEEVLKSLQNAPLVQSNEPEFDSRIMNASEKEDEPKNNALQIASERGLGGSGELTIIEEEEDGISNIRSVPTYVRSISTSSDIGSMISEGSEGSMDRDDYGSRSPSTDTELSPDWKGRSRSMVVHSGSPGSSKHRGRSRSSSVHLEPTDNGRARPWGSLCDGAVARALEKFNIRNDDATPGGKSTRVRRSSSPAMSPSAENDCSVFH</sequence>
<accession>A0AAW0X150</accession>
<dbReference type="Gene3D" id="1.10.510.10">
    <property type="entry name" value="Transferase(Phosphotransferase) domain 1"/>
    <property type="match status" value="1"/>
</dbReference>
<evidence type="ECO:0000313" key="8">
    <source>
        <dbReference type="EMBL" id="KAK8733593.1"/>
    </source>
</evidence>
<comment type="caution">
    <text evidence="8">The sequence shown here is derived from an EMBL/GenBank/DDBJ whole genome shotgun (WGS) entry which is preliminary data.</text>
</comment>
<dbReference type="GO" id="GO:0035556">
    <property type="term" value="P:intracellular signal transduction"/>
    <property type="evidence" value="ECO:0007669"/>
    <property type="project" value="TreeGrafter"/>
</dbReference>
<dbReference type="PROSITE" id="PS00108">
    <property type="entry name" value="PROTEIN_KINASE_ST"/>
    <property type="match status" value="1"/>
</dbReference>
<keyword evidence="5" id="KW-0067">ATP-binding</keyword>
<feature type="compositionally biased region" description="Polar residues" evidence="6">
    <location>
        <begin position="671"/>
        <end position="688"/>
    </location>
</feature>
<evidence type="ECO:0000256" key="6">
    <source>
        <dbReference type="SAM" id="MobiDB-lite"/>
    </source>
</evidence>
<feature type="compositionally biased region" description="Low complexity" evidence="6">
    <location>
        <begin position="884"/>
        <end position="896"/>
    </location>
</feature>
<dbReference type="Gene3D" id="3.30.200.20">
    <property type="entry name" value="Phosphorylase Kinase, domain 1"/>
    <property type="match status" value="1"/>
</dbReference>
<keyword evidence="3" id="KW-0547">Nucleotide-binding</keyword>
<dbReference type="InterPro" id="IPR008271">
    <property type="entry name" value="Ser/Thr_kinase_AS"/>
</dbReference>
<keyword evidence="1" id="KW-0723">Serine/threonine-protein kinase</keyword>
<evidence type="ECO:0000256" key="5">
    <source>
        <dbReference type="ARBA" id="ARBA00022840"/>
    </source>
</evidence>
<dbReference type="PANTHER" id="PTHR24342">
    <property type="entry name" value="SERINE/THREONINE-PROTEIN KINASE 17"/>
    <property type="match status" value="1"/>
</dbReference>
<evidence type="ECO:0000313" key="9">
    <source>
        <dbReference type="Proteomes" id="UP001445076"/>
    </source>
</evidence>
<evidence type="ECO:0000256" key="3">
    <source>
        <dbReference type="ARBA" id="ARBA00022741"/>
    </source>
</evidence>
<dbReference type="InterPro" id="IPR011009">
    <property type="entry name" value="Kinase-like_dom_sf"/>
</dbReference>
<feature type="region of interest" description="Disordered" evidence="6">
    <location>
        <begin position="974"/>
        <end position="1010"/>
    </location>
</feature>
<feature type="compositionally biased region" description="Basic and acidic residues" evidence="6">
    <location>
        <begin position="619"/>
        <end position="646"/>
    </location>
</feature>
<feature type="compositionally biased region" description="Basic and acidic residues" evidence="6">
    <location>
        <begin position="342"/>
        <end position="353"/>
    </location>
</feature>
<feature type="non-terminal residue" evidence="8">
    <location>
        <position position="1"/>
    </location>
</feature>
<evidence type="ECO:0000259" key="7">
    <source>
        <dbReference type="PROSITE" id="PS50011"/>
    </source>
</evidence>